<dbReference type="eggNOG" id="ENOG5032PW9">
    <property type="taxonomic scope" value="Bacteria"/>
</dbReference>
<keyword evidence="1" id="KW-0449">Lipoprotein</keyword>
<dbReference type="HOGENOM" id="CLU_082367_0_0_10"/>
<dbReference type="EMBL" id="CM001167">
    <property type="protein sequence ID" value="EGJ70237.1"/>
    <property type="molecule type" value="Genomic_DNA"/>
</dbReference>
<accession>F3ZNP8</accession>
<organism evidence="1 2">
    <name type="scientific">Bacteroides coprosuis DSM 18011</name>
    <dbReference type="NCBI Taxonomy" id="679937"/>
    <lineage>
        <taxon>Bacteria</taxon>
        <taxon>Pseudomonadati</taxon>
        <taxon>Bacteroidota</taxon>
        <taxon>Bacteroidia</taxon>
        <taxon>Bacteroidales</taxon>
        <taxon>Bacteroidaceae</taxon>
        <taxon>Bacteroides</taxon>
    </lineage>
</organism>
<proteinExistence type="predicted"/>
<keyword evidence="2" id="KW-1185">Reference proteome</keyword>
<protein>
    <submittedName>
        <fullName evidence="1">Putative lipoprotein</fullName>
    </submittedName>
</protein>
<reference evidence="1 2" key="1">
    <citation type="journal article" date="2011" name="Stand. Genomic Sci.">
        <title>Non-contiguous finished genome sequence of Bacteroides coprosuis type strain (PC139).</title>
        <authorList>
            <person name="Land M."/>
            <person name="Held B."/>
            <person name="Gronow S."/>
            <person name="Abt B."/>
            <person name="Lucas S."/>
            <person name="Del Rio T.G."/>
            <person name="Nolan M."/>
            <person name="Tice H."/>
            <person name="Cheng J.F."/>
            <person name="Pitluck S."/>
            <person name="Liolios K."/>
            <person name="Pagani I."/>
            <person name="Ivanova N."/>
            <person name="Mavromatis K."/>
            <person name="Mikhailova N."/>
            <person name="Pati A."/>
            <person name="Tapia R."/>
            <person name="Han C."/>
            <person name="Goodwin L."/>
            <person name="Chen A."/>
            <person name="Palaniappan K."/>
            <person name="Hauser L."/>
            <person name="Brambilla E.M."/>
            <person name="Rohde M."/>
            <person name="Goker M."/>
            <person name="Detter J.C."/>
            <person name="Woyke T."/>
            <person name="Bristow J."/>
            <person name="Eisen J.A."/>
            <person name="Markowitz V."/>
            <person name="Hugenholtz P."/>
            <person name="Kyrpides N.C."/>
            <person name="Klenk H.P."/>
            <person name="Lapidus A."/>
        </authorList>
    </citation>
    <scope>NUCLEOTIDE SEQUENCE</scope>
    <source>
        <strain evidence="1 2">DSM 18011</strain>
    </source>
</reference>
<evidence type="ECO:0000313" key="2">
    <source>
        <dbReference type="Proteomes" id="UP000018439"/>
    </source>
</evidence>
<gene>
    <name evidence="1" type="ORF">Bcop_0017</name>
</gene>
<dbReference type="Proteomes" id="UP000018439">
    <property type="component" value="Chromosome"/>
</dbReference>
<sequence>MRKTIILLFSVILFSACGPSEDNKAQKYLDAAHLSFQEGNYTKAKLQIDSIKTLYPKAFKSRKAGNRFILQIEQEEQLRGLTYLDSLETSKKEEFEAIKKNYKLEKDEKYQEIGHYIIPEQVIEKNLNRSFLRFQVNEKGVMSMTSIYSGKGAIHHHTVKVSAPDGSFSETPMSNDTFVTENLGITSEKSDFKMGQDDGLINFIILNKDKSLKVTFIGDRSYNFTLHKTDIKAAVEVEKLARILHTITEIDKAREEANLKLKFVKMRMEKNDSIDNLEK</sequence>
<dbReference type="AlphaFoldDB" id="F3ZNP8"/>
<evidence type="ECO:0000313" key="1">
    <source>
        <dbReference type="EMBL" id="EGJ70237.1"/>
    </source>
</evidence>
<dbReference type="OrthoDB" id="1118012at2"/>
<dbReference type="PROSITE" id="PS51257">
    <property type="entry name" value="PROKAR_LIPOPROTEIN"/>
    <property type="match status" value="1"/>
</dbReference>
<name>F3ZNP8_9BACE</name>